<keyword evidence="3" id="KW-1185">Reference proteome</keyword>
<dbReference type="AlphaFoldDB" id="A0A9X4LI06"/>
<dbReference type="EMBL" id="SGUG01000019">
    <property type="protein sequence ID" value="MDG0863523.1"/>
    <property type="molecule type" value="Genomic_DNA"/>
</dbReference>
<name>A0A9X4LI06_9BURK</name>
<evidence type="ECO:0000313" key="3">
    <source>
        <dbReference type="Proteomes" id="UP001152766"/>
    </source>
</evidence>
<reference evidence="2" key="1">
    <citation type="submission" date="2019-02" db="EMBL/GenBank/DDBJ databases">
        <title>Draft genome of the type strain Pelomonas aquatica CCUG 52575T.</title>
        <authorList>
            <person name="Gomila M."/>
            <person name="Lalucat J."/>
        </authorList>
    </citation>
    <scope>NUCLEOTIDE SEQUENCE</scope>
    <source>
        <strain evidence="2">CCUG 52575</strain>
    </source>
</reference>
<organism evidence="2 3">
    <name type="scientific">Pelomonas aquatica</name>
    <dbReference type="NCBI Taxonomy" id="431058"/>
    <lineage>
        <taxon>Bacteria</taxon>
        <taxon>Pseudomonadati</taxon>
        <taxon>Pseudomonadota</taxon>
        <taxon>Betaproteobacteria</taxon>
        <taxon>Burkholderiales</taxon>
        <taxon>Sphaerotilaceae</taxon>
        <taxon>Roseateles</taxon>
    </lineage>
</organism>
<proteinExistence type="predicted"/>
<evidence type="ECO:0000313" key="2">
    <source>
        <dbReference type="EMBL" id="MDG0863523.1"/>
    </source>
</evidence>
<gene>
    <name evidence="2" type="ORF">EXJ73_13715</name>
</gene>
<accession>A0A9X4LI06</accession>
<feature type="signal peptide" evidence="1">
    <location>
        <begin position="1"/>
        <end position="28"/>
    </location>
</feature>
<dbReference type="RefSeq" id="WP_268153331.1">
    <property type="nucleotide sequence ID" value="NZ_JAPPUW010000021.1"/>
</dbReference>
<evidence type="ECO:0008006" key="4">
    <source>
        <dbReference type="Google" id="ProtNLM"/>
    </source>
</evidence>
<comment type="caution">
    <text evidence="2">The sequence shown here is derived from an EMBL/GenBank/DDBJ whole genome shotgun (WGS) entry which is preliminary data.</text>
</comment>
<sequence length="284" mass="30067">MNAYRLVPVPAIAALALTLAACGGGSSADSATATPSASSDPYAGTAHLKTQETYLHTNGSTGIARDVFQVNVDQCNAFRDAQYKLPAVQPPEVLMAGLDVKVVERYYDNGRSVETTAGYGLTLPDMQRWLDDLKAAQGNAAAVTPPDCAAAKRQDSVSGWLWLDGVKYELRYDTRQAIGTRGGSSFTRSNIATSAEVAAWSKKQVMGETCLVASGPNVPPSLTSGCLWDRFPAAQYLNLPWMLDAPQPGLSERKLIVTLGVDSGKATPAGKLDLPAGFTVKVIN</sequence>
<dbReference type="PROSITE" id="PS51257">
    <property type="entry name" value="PROKAR_LIPOPROTEIN"/>
    <property type="match status" value="1"/>
</dbReference>
<keyword evidence="1" id="KW-0732">Signal</keyword>
<protein>
    <recommendedName>
        <fullName evidence="4">Metallo-mystery pair system four-Cys motif protein</fullName>
    </recommendedName>
</protein>
<evidence type="ECO:0000256" key="1">
    <source>
        <dbReference type="SAM" id="SignalP"/>
    </source>
</evidence>
<dbReference type="Proteomes" id="UP001152766">
    <property type="component" value="Unassembled WGS sequence"/>
</dbReference>
<feature type="chain" id="PRO_5040840928" description="Metallo-mystery pair system four-Cys motif protein" evidence="1">
    <location>
        <begin position="29"/>
        <end position="284"/>
    </location>
</feature>